<feature type="domain" description="Uracil-DNA glycosylase-like" evidence="1">
    <location>
        <begin position="53"/>
        <end position="216"/>
    </location>
</feature>
<comment type="caution">
    <text evidence="2">The sequence shown here is derived from an EMBL/GenBank/DDBJ whole genome shotgun (WGS) entry which is preliminary data.</text>
</comment>
<organism evidence="2 3">
    <name type="scientific">Hansschlegelia beijingensis</name>
    <dbReference type="NCBI Taxonomy" id="1133344"/>
    <lineage>
        <taxon>Bacteria</taxon>
        <taxon>Pseudomonadati</taxon>
        <taxon>Pseudomonadota</taxon>
        <taxon>Alphaproteobacteria</taxon>
        <taxon>Hyphomicrobiales</taxon>
        <taxon>Methylopilaceae</taxon>
        <taxon>Hansschlegelia</taxon>
    </lineage>
</organism>
<dbReference type="InterPro" id="IPR036895">
    <property type="entry name" value="Uracil-DNA_glycosylase-like_sf"/>
</dbReference>
<dbReference type="Proteomes" id="UP000528964">
    <property type="component" value="Unassembled WGS sequence"/>
</dbReference>
<dbReference type="InterPro" id="IPR005122">
    <property type="entry name" value="Uracil-DNA_glycosylase-like"/>
</dbReference>
<evidence type="ECO:0000313" key="3">
    <source>
        <dbReference type="Proteomes" id="UP000528964"/>
    </source>
</evidence>
<dbReference type="Pfam" id="PF03167">
    <property type="entry name" value="UDG"/>
    <property type="match status" value="1"/>
</dbReference>
<keyword evidence="3" id="KW-1185">Reference proteome</keyword>
<proteinExistence type="predicted"/>
<gene>
    <name evidence="2" type="ORF">GGR24_002468</name>
</gene>
<dbReference type="SMART" id="SM00986">
    <property type="entry name" value="UDG"/>
    <property type="match status" value="1"/>
</dbReference>
<dbReference type="SMART" id="SM00987">
    <property type="entry name" value="UreE_C"/>
    <property type="match status" value="1"/>
</dbReference>
<reference evidence="2 3" key="1">
    <citation type="submission" date="2020-08" db="EMBL/GenBank/DDBJ databases">
        <title>Genomic Encyclopedia of Type Strains, Phase IV (KMG-IV): sequencing the most valuable type-strain genomes for metagenomic binning, comparative biology and taxonomic classification.</title>
        <authorList>
            <person name="Goeker M."/>
        </authorList>
    </citation>
    <scope>NUCLEOTIDE SEQUENCE [LARGE SCALE GENOMIC DNA]</scope>
    <source>
        <strain evidence="2 3">DSM 25481</strain>
    </source>
</reference>
<sequence length="225" mass="24967">MLTDPFELASPLETPEQPDAEARLDALLGRVRACRICREAPLRRPLPHEPRPVVRARATARIAICGQAPGTRVHASGAPFSDPSGVRLRRWLGVTDEEFYDESRIAIVPMGFCFPGLTADGADLPPRPECAPAWRAAVFAELPKVELVLAIGRPAQLWHLGPDAGKSLTETVARWRELLGRPGAPRIAPLPHPSWRNNSWLKKNPWFEDEAAPELRRLVRAALER</sequence>
<evidence type="ECO:0000259" key="1">
    <source>
        <dbReference type="SMART" id="SM00986"/>
    </source>
</evidence>
<dbReference type="SUPFAM" id="SSF52141">
    <property type="entry name" value="Uracil-DNA glycosylase-like"/>
    <property type="match status" value="1"/>
</dbReference>
<evidence type="ECO:0000313" key="2">
    <source>
        <dbReference type="EMBL" id="MBB3973798.1"/>
    </source>
</evidence>
<dbReference type="PANTHER" id="PTHR42160:SF1">
    <property type="entry name" value="URACIL-DNA GLYCOSYLASE SUPERFAMILY PROTEIN"/>
    <property type="match status" value="1"/>
</dbReference>
<dbReference type="PANTHER" id="PTHR42160">
    <property type="entry name" value="URACIL-DNA GLYCOSYLASE SUPERFAMILY PROTEIN"/>
    <property type="match status" value="1"/>
</dbReference>
<dbReference type="Gene3D" id="3.40.470.10">
    <property type="entry name" value="Uracil-DNA glycosylase-like domain"/>
    <property type="match status" value="1"/>
</dbReference>
<dbReference type="EMBL" id="JACIDR010000003">
    <property type="protein sequence ID" value="MBB3973798.1"/>
    <property type="molecule type" value="Genomic_DNA"/>
</dbReference>
<dbReference type="AlphaFoldDB" id="A0A7W6D628"/>
<name>A0A7W6D628_9HYPH</name>
<dbReference type="InterPro" id="IPR047124">
    <property type="entry name" value="HI_0220.2"/>
</dbReference>
<dbReference type="CDD" id="cd10033">
    <property type="entry name" value="UDG_like"/>
    <property type="match status" value="1"/>
</dbReference>
<protein>
    <submittedName>
        <fullName evidence="2">Uracil-DNA glycosylase</fullName>
    </submittedName>
</protein>
<accession>A0A7W6D628</accession>